<reference evidence="7 8" key="1">
    <citation type="journal article" date="2016" name="Sci. Rep.">
        <title>Peltaster fructicola genome reveals evolution from an invasive phytopathogen to an ectophytic parasite.</title>
        <authorList>
            <person name="Xu C."/>
            <person name="Chen H."/>
            <person name="Gleason M.L."/>
            <person name="Xu J.R."/>
            <person name="Liu H."/>
            <person name="Zhang R."/>
            <person name="Sun G."/>
        </authorList>
    </citation>
    <scope>NUCLEOTIDE SEQUENCE [LARGE SCALE GENOMIC DNA]</scope>
    <source>
        <strain evidence="7 8">LNHT1506</strain>
    </source>
</reference>
<proteinExistence type="predicted"/>
<evidence type="ECO:0000256" key="2">
    <source>
        <dbReference type="ARBA" id="ARBA00012485"/>
    </source>
</evidence>
<dbReference type="PROSITE" id="PS50237">
    <property type="entry name" value="HECT"/>
    <property type="match status" value="1"/>
</dbReference>
<evidence type="ECO:0000259" key="6">
    <source>
        <dbReference type="PROSITE" id="PS50237"/>
    </source>
</evidence>
<dbReference type="SUPFAM" id="SSF56204">
    <property type="entry name" value="Hect, E3 ligase catalytic domain"/>
    <property type="match status" value="1"/>
</dbReference>
<sequence length="844" mass="96255">MLYPIDFEAIERDVDQLHSSTVEEAEQLESVQLHDLASLASHLVGQLVHGCDNPACRNSLCFTGRCSVSTAPVRKHTTRSARIIVLAHLFKTGVSTRVCHFYTPGAPIIEDSQPRDLSSFEQRLVDVDIIQQMMVVRDDKKYPSAGSVAQKVARAKLNRVLQLCGKVKAPPYRSDGSRNPDFLLNTAATHHILTILRYFIRYMAELCPPIELAGNDQAMDDCTISLDPKDVPFYRTRETHLKNVAITEHLPRSHGLILLKHLCDALLYRFRLDNLATKVGVEHLSVAELASQHLRRVYSQGLTAEEDVNWRSKFFCQLMRLLLCTEWDGKPVIKRDSLTFVALGLLNGWNPANDDLIDDIYYFDDVLGRPRDYAALAESYLRHEEERSDDTVHVLDYGFLFGDVEFEKMFKIINYRRMSYSHAIRSIIARQSHEFFCEPGQEMSVPSHEAIRNIKKRYLLLRVRRDDILQDAFSQLWQRPALELHKPLRVRIVELDGQAMGQDLGGVQIEFFSCVMNAIMQDDADLFVTNETGIAYFKPGSLQPLHMFEYVGILMGLALYNGITIPVRLPIVLYHIIMSKDYTIKHMQDRWKAETASMEEMIHADVTAWQLSYDFNLAANGVQLVVSPDALSTTKDTLPIIDAKSSDRPFQEVDMSDAGWPGWSLPHRSTESKLVDNDNKEQFCKDYIHWLTQKSVQPQLNAFLHGFQQVMHPYTMKMLHYPRSLRGLLEGEDIVEVSAVRQCTSYDGFEGTSEYIMMFWEILESWSSDQLKALVRFVTAAERLPRDGVLEFKISRLLVEGDGRLPTSSTCFSTLYLPVYSSKEVLEKNLTTAVELGEYGFGIG</sequence>
<dbReference type="Pfam" id="PF00632">
    <property type="entry name" value="HECT"/>
    <property type="match status" value="1"/>
</dbReference>
<name>A0A6H0Y5Q5_9PEZI</name>
<dbReference type="Pfam" id="PF16558">
    <property type="entry name" value="AZUL"/>
    <property type="match status" value="1"/>
</dbReference>
<gene>
    <name evidence="7" type="ORF">AMS68_007850</name>
</gene>
<evidence type="ECO:0000256" key="3">
    <source>
        <dbReference type="ARBA" id="ARBA00022679"/>
    </source>
</evidence>
<feature type="domain" description="HECT" evidence="6">
    <location>
        <begin position="480"/>
        <end position="844"/>
    </location>
</feature>
<organism evidence="7 8">
    <name type="scientific">Peltaster fructicola</name>
    <dbReference type="NCBI Taxonomy" id="286661"/>
    <lineage>
        <taxon>Eukaryota</taxon>
        <taxon>Fungi</taxon>
        <taxon>Dikarya</taxon>
        <taxon>Ascomycota</taxon>
        <taxon>Pezizomycotina</taxon>
        <taxon>Dothideomycetes</taxon>
        <taxon>Dothideomycetes incertae sedis</taxon>
        <taxon>Peltaster</taxon>
    </lineage>
</organism>
<evidence type="ECO:0000256" key="4">
    <source>
        <dbReference type="ARBA" id="ARBA00022786"/>
    </source>
</evidence>
<dbReference type="Gene3D" id="3.90.1750.10">
    <property type="entry name" value="Hect, E3 ligase catalytic domains"/>
    <property type="match status" value="1"/>
</dbReference>
<dbReference type="EMBL" id="CP051143">
    <property type="protein sequence ID" value="QIX02333.1"/>
    <property type="molecule type" value="Genomic_DNA"/>
</dbReference>
<dbReference type="PANTHER" id="PTHR45700">
    <property type="entry name" value="UBIQUITIN-PROTEIN LIGASE E3C"/>
    <property type="match status" value="1"/>
</dbReference>
<dbReference type="Gene3D" id="3.30.2410.10">
    <property type="entry name" value="Hect, E3 ligase catalytic domain"/>
    <property type="match status" value="1"/>
</dbReference>
<protein>
    <recommendedName>
        <fullName evidence="2">HECT-type E3 ubiquitin transferase</fullName>
        <ecNumber evidence="2">2.3.2.26</ecNumber>
    </recommendedName>
</protein>
<dbReference type="SMART" id="SM00119">
    <property type="entry name" value="HECTc"/>
    <property type="match status" value="1"/>
</dbReference>
<accession>A0A6H0Y5Q5</accession>
<dbReference type="Proteomes" id="UP000503462">
    <property type="component" value="Chromosome 5"/>
</dbReference>
<keyword evidence="4 5" id="KW-0833">Ubl conjugation pathway</keyword>
<evidence type="ECO:0000256" key="5">
    <source>
        <dbReference type="PROSITE-ProRule" id="PRU00104"/>
    </source>
</evidence>
<comment type="catalytic activity">
    <reaction evidence="1">
        <text>S-ubiquitinyl-[E2 ubiquitin-conjugating enzyme]-L-cysteine + [acceptor protein]-L-lysine = [E2 ubiquitin-conjugating enzyme]-L-cysteine + N(6)-ubiquitinyl-[acceptor protein]-L-lysine.</text>
        <dbReference type="EC" id="2.3.2.26"/>
    </reaction>
</comment>
<evidence type="ECO:0000256" key="1">
    <source>
        <dbReference type="ARBA" id="ARBA00000885"/>
    </source>
</evidence>
<dbReference type="AlphaFoldDB" id="A0A6H0Y5Q5"/>
<dbReference type="InterPro" id="IPR035983">
    <property type="entry name" value="Hect_E3_ubiquitin_ligase"/>
</dbReference>
<keyword evidence="3" id="KW-0808">Transferase</keyword>
<dbReference type="GO" id="GO:0061630">
    <property type="term" value="F:ubiquitin protein ligase activity"/>
    <property type="evidence" value="ECO:0007669"/>
    <property type="project" value="UniProtKB-EC"/>
</dbReference>
<dbReference type="Gene3D" id="3.30.2160.10">
    <property type="entry name" value="Hect, E3 ligase catalytic domain"/>
    <property type="match status" value="1"/>
</dbReference>
<evidence type="ECO:0000313" key="7">
    <source>
        <dbReference type="EMBL" id="QIX02333.1"/>
    </source>
</evidence>
<dbReference type="EC" id="2.3.2.26" evidence="2"/>
<dbReference type="OrthoDB" id="5981550at2759"/>
<evidence type="ECO:0000313" key="8">
    <source>
        <dbReference type="Proteomes" id="UP000503462"/>
    </source>
</evidence>
<keyword evidence="8" id="KW-1185">Reference proteome</keyword>
<dbReference type="InterPro" id="IPR044611">
    <property type="entry name" value="E3A/B/C-like"/>
</dbReference>
<dbReference type="InterPro" id="IPR000569">
    <property type="entry name" value="HECT_dom"/>
</dbReference>
<dbReference type="InterPro" id="IPR032353">
    <property type="entry name" value="AZUL"/>
</dbReference>
<dbReference type="GO" id="GO:0000209">
    <property type="term" value="P:protein polyubiquitination"/>
    <property type="evidence" value="ECO:0007669"/>
    <property type="project" value="InterPro"/>
</dbReference>
<feature type="active site" description="Glycyl thioester intermediate" evidence="5">
    <location>
        <position position="811"/>
    </location>
</feature>
<dbReference type="PANTHER" id="PTHR45700:SF8">
    <property type="entry name" value="HECT-TYPE E3 UBIQUITIN TRANSFERASE"/>
    <property type="match status" value="1"/>
</dbReference>